<dbReference type="Proteomes" id="UP001147733">
    <property type="component" value="Unassembled WGS sequence"/>
</dbReference>
<comment type="caution">
    <text evidence="4">The sequence shown here is derived from an EMBL/GenBank/DDBJ whole genome shotgun (WGS) entry which is preliminary data.</text>
</comment>
<name>A0A9W9PH31_PENCI</name>
<keyword evidence="1" id="KW-0521">NADP</keyword>
<dbReference type="InterPro" id="IPR050838">
    <property type="entry name" value="Ketopantoate_reductase"/>
</dbReference>
<dbReference type="GO" id="GO:0005739">
    <property type="term" value="C:mitochondrion"/>
    <property type="evidence" value="ECO:0007669"/>
    <property type="project" value="TreeGrafter"/>
</dbReference>
<accession>A0A9W9PH31</accession>
<dbReference type="PANTHER" id="PTHR43765:SF2">
    <property type="entry name" value="2-DEHYDROPANTOATE 2-REDUCTASE"/>
    <property type="match status" value="1"/>
</dbReference>
<keyword evidence="5" id="KW-1185">Reference proteome</keyword>
<evidence type="ECO:0000259" key="3">
    <source>
        <dbReference type="Pfam" id="PF02558"/>
    </source>
</evidence>
<organism evidence="4 5">
    <name type="scientific">Penicillium citrinum</name>
    <dbReference type="NCBI Taxonomy" id="5077"/>
    <lineage>
        <taxon>Eukaryota</taxon>
        <taxon>Fungi</taxon>
        <taxon>Dikarya</taxon>
        <taxon>Ascomycota</taxon>
        <taxon>Pezizomycotina</taxon>
        <taxon>Eurotiomycetes</taxon>
        <taxon>Eurotiomycetidae</taxon>
        <taxon>Eurotiales</taxon>
        <taxon>Aspergillaceae</taxon>
        <taxon>Penicillium</taxon>
    </lineage>
</organism>
<dbReference type="OrthoDB" id="73846at2759"/>
<proteinExistence type="predicted"/>
<dbReference type="Gene3D" id="3.40.50.720">
    <property type="entry name" value="NAD(P)-binding Rossmann-like Domain"/>
    <property type="match status" value="1"/>
</dbReference>
<dbReference type="EMBL" id="JAPQKT010000001">
    <property type="protein sequence ID" value="KAJ5243224.1"/>
    <property type="molecule type" value="Genomic_DNA"/>
</dbReference>
<sequence length="207" mass="22578">MSPIASAVAALRPCVHILGLGNIGAFAAHSISGTLSGPSVVLLLHRKSLLENYRLNSNKRRESQDNGDANIAQDTITNLIVCLLLFAHLQIALMATRISFSYQNGAGMIEELNRNIFLDPTSRPNYLTGIISHGVTLNAPFDITHTGFSATSVGPIPRDSTKIEDIPTSQSRYLLDVLPQFQILNATSYSYTDILQIQLEKLIVNAF</sequence>
<reference evidence="4" key="1">
    <citation type="submission" date="2022-11" db="EMBL/GenBank/DDBJ databases">
        <authorList>
            <person name="Petersen C."/>
        </authorList>
    </citation>
    <scope>NUCLEOTIDE SEQUENCE</scope>
    <source>
        <strain evidence="4">IBT 23319</strain>
    </source>
</reference>
<dbReference type="GO" id="GO:0008677">
    <property type="term" value="F:2-dehydropantoate 2-reductase activity"/>
    <property type="evidence" value="ECO:0007669"/>
    <property type="project" value="TreeGrafter"/>
</dbReference>
<dbReference type="Pfam" id="PF02558">
    <property type="entry name" value="ApbA"/>
    <property type="match status" value="1"/>
</dbReference>
<dbReference type="GeneID" id="81379638"/>
<evidence type="ECO:0000256" key="1">
    <source>
        <dbReference type="ARBA" id="ARBA00022857"/>
    </source>
</evidence>
<dbReference type="GO" id="GO:0050661">
    <property type="term" value="F:NADP binding"/>
    <property type="evidence" value="ECO:0007669"/>
    <property type="project" value="TreeGrafter"/>
</dbReference>
<gene>
    <name evidence="4" type="ORF">N7469_001551</name>
</gene>
<evidence type="ECO:0000256" key="2">
    <source>
        <dbReference type="ARBA" id="ARBA00023002"/>
    </source>
</evidence>
<evidence type="ECO:0000313" key="5">
    <source>
        <dbReference type="Proteomes" id="UP001147733"/>
    </source>
</evidence>
<dbReference type="RefSeq" id="XP_056506228.1">
    <property type="nucleotide sequence ID" value="XM_056640471.1"/>
</dbReference>
<evidence type="ECO:0000313" key="4">
    <source>
        <dbReference type="EMBL" id="KAJ5243224.1"/>
    </source>
</evidence>
<dbReference type="AlphaFoldDB" id="A0A9W9PH31"/>
<protein>
    <submittedName>
        <fullName evidence="4">Ketopantoate reductase ApbA/PanE</fullName>
    </submittedName>
</protein>
<feature type="domain" description="Ketopantoate reductase N-terminal" evidence="3">
    <location>
        <begin position="15"/>
        <end position="157"/>
    </location>
</feature>
<dbReference type="InterPro" id="IPR013332">
    <property type="entry name" value="KPR_N"/>
</dbReference>
<dbReference type="PANTHER" id="PTHR43765">
    <property type="entry name" value="2-DEHYDROPANTOATE 2-REDUCTASE-RELATED"/>
    <property type="match status" value="1"/>
</dbReference>
<reference evidence="4" key="2">
    <citation type="journal article" date="2023" name="IMA Fungus">
        <title>Comparative genomic study of the Penicillium genus elucidates a diverse pangenome and 15 lateral gene transfer events.</title>
        <authorList>
            <person name="Petersen C."/>
            <person name="Sorensen T."/>
            <person name="Nielsen M.R."/>
            <person name="Sondergaard T.E."/>
            <person name="Sorensen J.L."/>
            <person name="Fitzpatrick D.A."/>
            <person name="Frisvad J.C."/>
            <person name="Nielsen K.L."/>
        </authorList>
    </citation>
    <scope>NUCLEOTIDE SEQUENCE</scope>
    <source>
        <strain evidence="4">IBT 23319</strain>
    </source>
</reference>
<keyword evidence="2" id="KW-0560">Oxidoreductase</keyword>